<dbReference type="Pfam" id="PF02738">
    <property type="entry name" value="MoCoBD_1"/>
    <property type="match status" value="1"/>
</dbReference>
<dbReference type="PANTHER" id="PTHR45444">
    <property type="entry name" value="XANTHINE DEHYDROGENASE"/>
    <property type="match status" value="1"/>
</dbReference>
<evidence type="ECO:0000259" key="14">
    <source>
        <dbReference type="Pfam" id="PF20256"/>
    </source>
</evidence>
<sequence>YSSTQHPSETQAVVAEVLGIRRSDVTVEVRRLGGGFGGKETQANHIAVWTALLTRACDRPVKIRLNRDDDQIMTGKRHPYLIRYKAGFDDEGKILALDMELNSNGGATTDLSFAILERAMLHADNAYFIPNMRVIGRVWKTNLPPNTAMRGFGGPQAMAAIETVVDRIARQLGKDSTDVRKMNFYGLERHNITHYGEMVERNHLHMLFEQLMESSSYRKRRQAIDRFNKDNEFYKKGLALTPVKFGISFTTSFLNQAGALVHIYQDGTVLVNHGGVEMGQGLHSKIWRIASAELGISADKIKLSATDTSKVPNTSATAASSGADLNGMAVLNAINKLKERIAYCIADYFNKEFPGNGTHPRHIVFRDDRVFDPTIEARNISFSEAVKICYLRQTPLSCTGFYRTPSIGFDREKGKGRPFHYYAFGMAVSEVLVDTLTGYHEILRTDILHDVGDSLHPAIDIGQIEGGFIQGVGWVTTEECKWDAEGHLLNHSPDTYKIPTISDIPKEFNVKLLEGVPNPGAVRKSKAVGEPPFMLALSVWLAIKDAVSAVANHRTEPEFSLPATNEVILLAIEKLKE</sequence>
<gene>
    <name evidence="15" type="ORF">ENK44_06170</name>
</gene>
<comment type="cofactor">
    <cofactor evidence="11">
        <name>[2Fe-2S] cluster</name>
        <dbReference type="ChEBI" id="CHEBI:190135"/>
    </cofactor>
</comment>
<proteinExistence type="inferred from homology"/>
<keyword evidence="10" id="KW-0411">Iron-sulfur</keyword>
<evidence type="ECO:0000256" key="5">
    <source>
        <dbReference type="ARBA" id="ARBA00022714"/>
    </source>
</evidence>
<dbReference type="Pfam" id="PF20256">
    <property type="entry name" value="MoCoBD_2"/>
    <property type="match status" value="1"/>
</dbReference>
<keyword evidence="7" id="KW-0274">FAD</keyword>
<dbReference type="FunFam" id="3.30.365.10:FF:000001">
    <property type="entry name" value="Xanthine dehydrogenase oxidase"/>
    <property type="match status" value="1"/>
</dbReference>
<dbReference type="InterPro" id="IPR037165">
    <property type="entry name" value="AldOxase/xan_DH_Mopterin-bd_sf"/>
</dbReference>
<dbReference type="GO" id="GO:0016491">
    <property type="term" value="F:oxidoreductase activity"/>
    <property type="evidence" value="ECO:0007669"/>
    <property type="project" value="UniProtKB-KW"/>
</dbReference>
<evidence type="ECO:0000256" key="3">
    <source>
        <dbReference type="ARBA" id="ARBA00006849"/>
    </source>
</evidence>
<comment type="cofactor">
    <cofactor evidence="1">
        <name>Mo-molybdopterin</name>
        <dbReference type="ChEBI" id="CHEBI:71302"/>
    </cofactor>
</comment>
<evidence type="ECO:0000256" key="8">
    <source>
        <dbReference type="ARBA" id="ARBA00023002"/>
    </source>
</evidence>
<name>A0A7V4WUV7_CALAY</name>
<dbReference type="PANTHER" id="PTHR45444:SF3">
    <property type="entry name" value="XANTHINE DEHYDROGENASE"/>
    <property type="match status" value="1"/>
</dbReference>
<dbReference type="EMBL" id="DRQG01000059">
    <property type="protein sequence ID" value="HGY55263.1"/>
    <property type="molecule type" value="Genomic_DNA"/>
</dbReference>
<feature type="non-terminal residue" evidence="15">
    <location>
        <position position="1"/>
    </location>
</feature>
<comment type="similarity">
    <text evidence="3">Belongs to the xanthine dehydrogenase family.</text>
</comment>
<keyword evidence="9" id="KW-0408">Iron</keyword>
<evidence type="ECO:0000256" key="6">
    <source>
        <dbReference type="ARBA" id="ARBA00022723"/>
    </source>
</evidence>
<dbReference type="AlphaFoldDB" id="A0A7V4WUV7"/>
<keyword evidence="8" id="KW-0560">Oxidoreductase</keyword>
<accession>A0A7V4WUV7</accession>
<evidence type="ECO:0000256" key="4">
    <source>
        <dbReference type="ARBA" id="ARBA00022630"/>
    </source>
</evidence>
<evidence type="ECO:0000256" key="9">
    <source>
        <dbReference type="ARBA" id="ARBA00023004"/>
    </source>
</evidence>
<dbReference type="Proteomes" id="UP000885779">
    <property type="component" value="Unassembled WGS sequence"/>
</dbReference>
<organism evidence="15">
    <name type="scientific">Caldithrix abyssi</name>
    <dbReference type="NCBI Taxonomy" id="187145"/>
    <lineage>
        <taxon>Bacteria</taxon>
        <taxon>Pseudomonadati</taxon>
        <taxon>Calditrichota</taxon>
        <taxon>Calditrichia</taxon>
        <taxon>Calditrichales</taxon>
        <taxon>Calditrichaceae</taxon>
        <taxon>Caldithrix</taxon>
    </lineage>
</organism>
<keyword evidence="5" id="KW-0001">2Fe-2S</keyword>
<dbReference type="GO" id="GO:0005506">
    <property type="term" value="F:iron ion binding"/>
    <property type="evidence" value="ECO:0007669"/>
    <property type="project" value="InterPro"/>
</dbReference>
<evidence type="ECO:0000256" key="10">
    <source>
        <dbReference type="ARBA" id="ARBA00023014"/>
    </source>
</evidence>
<comment type="cofactor">
    <cofactor evidence="12">
        <name>Mo-molybdopterin cytosine dinucleotide</name>
        <dbReference type="ChEBI" id="CHEBI:71308"/>
    </cofactor>
</comment>
<dbReference type="FunFam" id="3.30.365.10:FF:000002">
    <property type="entry name" value="Xanthine dehydrogenase oxidase"/>
    <property type="match status" value="1"/>
</dbReference>
<comment type="caution">
    <text evidence="15">The sequence shown here is derived from an EMBL/GenBank/DDBJ whole genome shotgun (WGS) entry which is preliminary data.</text>
</comment>
<evidence type="ECO:0000256" key="1">
    <source>
        <dbReference type="ARBA" id="ARBA00001924"/>
    </source>
</evidence>
<dbReference type="Gene3D" id="3.30.365.10">
    <property type="entry name" value="Aldehyde oxidase/xanthine dehydrogenase, molybdopterin binding domain"/>
    <property type="match status" value="4"/>
</dbReference>
<dbReference type="GO" id="GO:0051537">
    <property type="term" value="F:2 iron, 2 sulfur cluster binding"/>
    <property type="evidence" value="ECO:0007669"/>
    <property type="project" value="UniProtKB-KW"/>
</dbReference>
<dbReference type="InterPro" id="IPR008274">
    <property type="entry name" value="AldOxase/xan_DH_MoCoBD1"/>
</dbReference>
<evidence type="ECO:0000256" key="2">
    <source>
        <dbReference type="ARBA" id="ARBA00001974"/>
    </source>
</evidence>
<comment type="cofactor">
    <cofactor evidence="2">
        <name>FAD</name>
        <dbReference type="ChEBI" id="CHEBI:57692"/>
    </cofactor>
</comment>
<evidence type="ECO:0000256" key="7">
    <source>
        <dbReference type="ARBA" id="ARBA00022827"/>
    </source>
</evidence>
<keyword evidence="6" id="KW-0479">Metal-binding</keyword>
<protein>
    <submittedName>
        <fullName evidence="15">Xanthine dehydrogenase molybdopterin binding subunit</fullName>
    </submittedName>
</protein>
<feature type="domain" description="Aldehyde oxidase/xanthine dehydrogenase second molybdopterin binding" evidence="14">
    <location>
        <begin position="211"/>
        <end position="505"/>
    </location>
</feature>
<evidence type="ECO:0000256" key="12">
    <source>
        <dbReference type="ARBA" id="ARBA00053029"/>
    </source>
</evidence>
<evidence type="ECO:0000256" key="11">
    <source>
        <dbReference type="ARBA" id="ARBA00034078"/>
    </source>
</evidence>
<dbReference type="InterPro" id="IPR046867">
    <property type="entry name" value="AldOxase/xan_DH_MoCoBD2"/>
</dbReference>
<reference evidence="15" key="1">
    <citation type="journal article" date="2020" name="mSystems">
        <title>Genome- and Community-Level Interaction Insights into Carbon Utilization and Element Cycling Functions of Hydrothermarchaeota in Hydrothermal Sediment.</title>
        <authorList>
            <person name="Zhou Z."/>
            <person name="Liu Y."/>
            <person name="Xu W."/>
            <person name="Pan J."/>
            <person name="Luo Z.H."/>
            <person name="Li M."/>
        </authorList>
    </citation>
    <scope>NUCLEOTIDE SEQUENCE [LARGE SCALE GENOMIC DNA]</scope>
    <source>
        <strain evidence="15">HyVt-577</strain>
    </source>
</reference>
<feature type="domain" description="Aldehyde oxidase/xanthine dehydrogenase first molybdopterin binding" evidence="13">
    <location>
        <begin position="1"/>
        <end position="184"/>
    </location>
</feature>
<keyword evidence="4" id="KW-0285">Flavoprotein</keyword>
<dbReference type="SUPFAM" id="SSF56003">
    <property type="entry name" value="Molybdenum cofactor-binding domain"/>
    <property type="match status" value="1"/>
</dbReference>
<dbReference type="InterPro" id="IPR016208">
    <property type="entry name" value="Ald_Oxase/xanthine_DH-like"/>
</dbReference>
<dbReference type="FunFam" id="3.30.365.10:FF:000003">
    <property type="entry name" value="Aldehyde oxidase 1"/>
    <property type="match status" value="1"/>
</dbReference>
<evidence type="ECO:0000313" key="15">
    <source>
        <dbReference type="EMBL" id="HGY55263.1"/>
    </source>
</evidence>
<evidence type="ECO:0000259" key="13">
    <source>
        <dbReference type="Pfam" id="PF02738"/>
    </source>
</evidence>